<proteinExistence type="predicted"/>
<accession>A0A4Y2VE53</accession>
<organism evidence="1 2">
    <name type="scientific">Araneus ventricosus</name>
    <name type="common">Orbweaver spider</name>
    <name type="synonym">Epeira ventricosa</name>
    <dbReference type="NCBI Taxonomy" id="182803"/>
    <lineage>
        <taxon>Eukaryota</taxon>
        <taxon>Metazoa</taxon>
        <taxon>Ecdysozoa</taxon>
        <taxon>Arthropoda</taxon>
        <taxon>Chelicerata</taxon>
        <taxon>Arachnida</taxon>
        <taxon>Araneae</taxon>
        <taxon>Araneomorphae</taxon>
        <taxon>Entelegynae</taxon>
        <taxon>Araneoidea</taxon>
        <taxon>Araneidae</taxon>
        <taxon>Araneus</taxon>
    </lineage>
</organism>
<reference evidence="1 2" key="1">
    <citation type="journal article" date="2019" name="Sci. Rep.">
        <title>Orb-weaving spider Araneus ventricosus genome elucidates the spidroin gene catalogue.</title>
        <authorList>
            <person name="Kono N."/>
            <person name="Nakamura H."/>
            <person name="Ohtoshi R."/>
            <person name="Moran D.A.P."/>
            <person name="Shinohara A."/>
            <person name="Yoshida Y."/>
            <person name="Fujiwara M."/>
            <person name="Mori M."/>
            <person name="Tomita M."/>
            <person name="Arakawa K."/>
        </authorList>
    </citation>
    <scope>NUCLEOTIDE SEQUENCE [LARGE SCALE GENOMIC DNA]</scope>
</reference>
<gene>
    <name evidence="1" type="ORF">AVEN_158400_1</name>
</gene>
<dbReference type="EMBL" id="BGPR01045154">
    <property type="protein sequence ID" value="GBO22017.1"/>
    <property type="molecule type" value="Genomic_DNA"/>
</dbReference>
<dbReference type="Proteomes" id="UP000499080">
    <property type="component" value="Unassembled WGS sequence"/>
</dbReference>
<dbReference type="AlphaFoldDB" id="A0A4Y2VE53"/>
<name>A0A4Y2VE53_ARAVE</name>
<protein>
    <submittedName>
        <fullName evidence="1">Uncharacterized protein</fullName>
    </submittedName>
</protein>
<keyword evidence="2" id="KW-1185">Reference proteome</keyword>
<evidence type="ECO:0000313" key="1">
    <source>
        <dbReference type="EMBL" id="GBO22017.1"/>
    </source>
</evidence>
<evidence type="ECO:0000313" key="2">
    <source>
        <dbReference type="Proteomes" id="UP000499080"/>
    </source>
</evidence>
<sequence length="155" mass="16939">MSAISTEVNSCPRDTQQMRLNNLILESMACLAGGTIDVSTRHSLGQGAVTPESKVLASGPEGSRFEAWFHQRYDMCMPGSPGDLWKRFRINFGLAGSSDVRGERRTTLERVPTCTANPFVFAEIPTGFDSGTVRFTSEYAPLRGAVESKRQCAIS</sequence>
<comment type="caution">
    <text evidence="1">The sequence shown here is derived from an EMBL/GenBank/DDBJ whole genome shotgun (WGS) entry which is preliminary data.</text>
</comment>